<evidence type="ECO:0000313" key="2">
    <source>
        <dbReference type="Proteomes" id="UP001058003"/>
    </source>
</evidence>
<sequence length="67" mass="6807">MTDEELVAVALAAAAVRGRGGFDGSRVTRDGAEAEVLLSNSAYARGGGLLVVIDPVTGVVLRVVPQL</sequence>
<proteinExistence type="predicted"/>
<dbReference type="RefSeq" id="WP_033359135.1">
    <property type="nucleotide sequence ID" value="NZ_CP073767.1"/>
</dbReference>
<name>A0A9Q9MD18_9ACTN</name>
<dbReference type="Proteomes" id="UP001058003">
    <property type="component" value="Chromosome"/>
</dbReference>
<dbReference type="EMBL" id="CP073767">
    <property type="protein sequence ID" value="UWZ51579.1"/>
    <property type="molecule type" value="Genomic_DNA"/>
</dbReference>
<gene>
    <name evidence="1" type="ORF">Daura_33185</name>
</gene>
<reference evidence="1" key="1">
    <citation type="submission" date="2021-04" db="EMBL/GenBank/DDBJ databases">
        <title>Dactylosporangium aurantiacum NRRL B-8018 full assembly.</title>
        <authorList>
            <person name="Hartkoorn R.C."/>
            <person name="Beaudoing E."/>
            <person name="Hot D."/>
        </authorList>
    </citation>
    <scope>NUCLEOTIDE SEQUENCE</scope>
    <source>
        <strain evidence="1">NRRL B-8018</strain>
    </source>
</reference>
<dbReference type="AlphaFoldDB" id="A0A9Q9MD18"/>
<dbReference type="KEGG" id="daur:Daura_33185"/>
<organism evidence="1 2">
    <name type="scientific">Dactylosporangium aurantiacum</name>
    <dbReference type="NCBI Taxonomy" id="35754"/>
    <lineage>
        <taxon>Bacteria</taxon>
        <taxon>Bacillati</taxon>
        <taxon>Actinomycetota</taxon>
        <taxon>Actinomycetes</taxon>
        <taxon>Micromonosporales</taxon>
        <taxon>Micromonosporaceae</taxon>
        <taxon>Dactylosporangium</taxon>
    </lineage>
</organism>
<accession>A0A9Q9MD18</accession>
<dbReference type="OrthoDB" id="9971543at2"/>
<keyword evidence="2" id="KW-1185">Reference proteome</keyword>
<evidence type="ECO:0000313" key="1">
    <source>
        <dbReference type="EMBL" id="UWZ51579.1"/>
    </source>
</evidence>
<protein>
    <submittedName>
        <fullName evidence="1">Uncharacterized protein</fullName>
    </submittedName>
</protein>